<dbReference type="RefSeq" id="WP_072891079.1">
    <property type="nucleotide sequence ID" value="NZ_FQVW01000029.1"/>
</dbReference>
<dbReference type="OrthoDB" id="3176638at2"/>
<dbReference type="Gene3D" id="2.60.120.10">
    <property type="entry name" value="Jelly Rolls"/>
    <property type="match status" value="1"/>
</dbReference>
<dbReference type="InterPro" id="IPR036390">
    <property type="entry name" value="WH_DNA-bd_sf"/>
</dbReference>
<keyword evidence="2" id="KW-0238">DNA-binding</keyword>
<dbReference type="STRING" id="930117.SAMN05216225_10297"/>
<accession>A0A1M5JAR3</accession>
<dbReference type="Pfam" id="PF00027">
    <property type="entry name" value="cNMP_binding"/>
    <property type="match status" value="1"/>
</dbReference>
<dbReference type="InterPro" id="IPR014710">
    <property type="entry name" value="RmlC-like_jellyroll"/>
</dbReference>
<keyword evidence="6" id="KW-0808">Transferase</keyword>
<keyword evidence="6" id="KW-0418">Kinase</keyword>
<dbReference type="PANTHER" id="PTHR24567:SF26">
    <property type="entry name" value="REGULATORY PROTEIN YEIL"/>
    <property type="match status" value="1"/>
</dbReference>
<proteinExistence type="predicted"/>
<evidence type="ECO:0000313" key="7">
    <source>
        <dbReference type="Proteomes" id="UP000183988"/>
    </source>
</evidence>
<dbReference type="GO" id="GO:0003700">
    <property type="term" value="F:DNA-binding transcription factor activity"/>
    <property type="evidence" value="ECO:0007669"/>
    <property type="project" value="TreeGrafter"/>
</dbReference>
<evidence type="ECO:0000256" key="3">
    <source>
        <dbReference type="ARBA" id="ARBA00023159"/>
    </source>
</evidence>
<dbReference type="AlphaFoldDB" id="A0A1M5JAR3"/>
<dbReference type="InterPro" id="IPR000595">
    <property type="entry name" value="cNMP-bd_dom"/>
</dbReference>
<dbReference type="Proteomes" id="UP000183988">
    <property type="component" value="Unassembled WGS sequence"/>
</dbReference>
<dbReference type="EMBL" id="FQVW01000029">
    <property type="protein sequence ID" value="SHG37399.1"/>
    <property type="molecule type" value="Genomic_DNA"/>
</dbReference>
<dbReference type="SUPFAM" id="SSF46785">
    <property type="entry name" value="Winged helix' DNA-binding domain"/>
    <property type="match status" value="1"/>
</dbReference>
<gene>
    <name evidence="6" type="ORF">SAMN05216225_10297</name>
</gene>
<name>A0A1M5JAR3_9BACI</name>
<keyword evidence="1" id="KW-0805">Transcription regulation</keyword>
<protein>
    <submittedName>
        <fullName evidence="6">cAMP-binding domain of CRP or a regulatory subunit of cAMP-dependent protein kinases</fullName>
    </submittedName>
</protein>
<dbReference type="Pfam" id="PF13545">
    <property type="entry name" value="HTH_Crp_2"/>
    <property type="match status" value="1"/>
</dbReference>
<keyword evidence="7" id="KW-1185">Reference proteome</keyword>
<keyword evidence="3" id="KW-0010">Activator</keyword>
<dbReference type="InterPro" id="IPR012318">
    <property type="entry name" value="HTH_CRP"/>
</dbReference>
<dbReference type="GO" id="GO:0016301">
    <property type="term" value="F:kinase activity"/>
    <property type="evidence" value="ECO:0007669"/>
    <property type="project" value="UniProtKB-KW"/>
</dbReference>
<dbReference type="GO" id="GO:0005829">
    <property type="term" value="C:cytosol"/>
    <property type="evidence" value="ECO:0007669"/>
    <property type="project" value="TreeGrafter"/>
</dbReference>
<organism evidence="6 7">
    <name type="scientific">Ornithinibacillus halophilus</name>
    <dbReference type="NCBI Taxonomy" id="930117"/>
    <lineage>
        <taxon>Bacteria</taxon>
        <taxon>Bacillati</taxon>
        <taxon>Bacillota</taxon>
        <taxon>Bacilli</taxon>
        <taxon>Bacillales</taxon>
        <taxon>Bacillaceae</taxon>
        <taxon>Ornithinibacillus</taxon>
    </lineage>
</organism>
<dbReference type="CDD" id="cd00038">
    <property type="entry name" value="CAP_ED"/>
    <property type="match status" value="1"/>
</dbReference>
<reference evidence="6 7" key="1">
    <citation type="submission" date="2016-11" db="EMBL/GenBank/DDBJ databases">
        <authorList>
            <person name="Jaros S."/>
            <person name="Januszkiewicz K."/>
            <person name="Wedrychowicz H."/>
        </authorList>
    </citation>
    <scope>NUCLEOTIDE SEQUENCE [LARGE SCALE GENOMIC DNA]</scope>
    <source>
        <strain evidence="6 7">IBRC-M 10683</strain>
    </source>
</reference>
<dbReference type="PROSITE" id="PS50042">
    <property type="entry name" value="CNMP_BINDING_3"/>
    <property type="match status" value="1"/>
</dbReference>
<evidence type="ECO:0000256" key="1">
    <source>
        <dbReference type="ARBA" id="ARBA00023015"/>
    </source>
</evidence>
<dbReference type="InterPro" id="IPR050397">
    <property type="entry name" value="Env_Response_Regulators"/>
</dbReference>
<dbReference type="InterPro" id="IPR018490">
    <property type="entry name" value="cNMP-bd_dom_sf"/>
</dbReference>
<evidence type="ECO:0000259" key="5">
    <source>
        <dbReference type="PROSITE" id="PS50042"/>
    </source>
</evidence>
<evidence type="ECO:0000256" key="4">
    <source>
        <dbReference type="ARBA" id="ARBA00023163"/>
    </source>
</evidence>
<evidence type="ECO:0000313" key="6">
    <source>
        <dbReference type="EMBL" id="SHG37399.1"/>
    </source>
</evidence>
<evidence type="ECO:0000256" key="2">
    <source>
        <dbReference type="ARBA" id="ARBA00023125"/>
    </source>
</evidence>
<dbReference type="GO" id="GO:0003677">
    <property type="term" value="F:DNA binding"/>
    <property type="evidence" value="ECO:0007669"/>
    <property type="project" value="UniProtKB-KW"/>
</dbReference>
<keyword evidence="4" id="KW-0804">Transcription</keyword>
<dbReference type="PANTHER" id="PTHR24567">
    <property type="entry name" value="CRP FAMILY TRANSCRIPTIONAL REGULATORY PROTEIN"/>
    <property type="match status" value="1"/>
</dbReference>
<feature type="domain" description="Cyclic nucleotide-binding" evidence="5">
    <location>
        <begin position="1"/>
        <end position="100"/>
    </location>
</feature>
<sequence>MLLKNKFLQLPHQIEKLQRGQVIYHQGSKIDKVGFILEGVLKCANYTNSGDEVNPHYFYEGDIFPEYLLLAGESEYIYTLVAEKRSTVILVDFQWFKNVIFSDIEWCQILIGCLAKRGLMAEKWKLCNCYGDLRTKIAYMLLEIYGVSDEDWTELKDNQRIISSKLEVSRTAYNQEMCKLEKENVIERNKSKIKIVNRAKLEAYL</sequence>
<dbReference type="SUPFAM" id="SSF51206">
    <property type="entry name" value="cAMP-binding domain-like"/>
    <property type="match status" value="1"/>
</dbReference>